<dbReference type="EMBL" id="JAEKFT010000012">
    <property type="protein sequence ID" value="MBT0961948.1"/>
    <property type="molecule type" value="Genomic_DNA"/>
</dbReference>
<protein>
    <recommendedName>
        <fullName evidence="3">Dicarboxylate transport domain-containing protein</fullName>
    </recommendedName>
</protein>
<gene>
    <name evidence="1" type="ORF">I8J34_12270</name>
</gene>
<accession>A0A944DCH2</accession>
<keyword evidence="2" id="KW-1185">Reference proteome</keyword>
<evidence type="ECO:0008006" key="3">
    <source>
        <dbReference type="Google" id="ProtNLM"/>
    </source>
</evidence>
<proteinExistence type="predicted"/>
<reference evidence="2" key="1">
    <citation type="journal article" date="2022" name="ISME J.">
        <title>Genetic and phylogenetic analysis of dissimilatory iodate-reducing bacteria identifies potential niches across the world's oceans.</title>
        <authorList>
            <person name="Reyes-Umana V."/>
            <person name="Henning Z."/>
            <person name="Lee K."/>
            <person name="Barnum T.P."/>
            <person name="Coates J.D."/>
        </authorList>
    </citation>
    <scope>NUCLEOTIDE SEQUENCE [LARGE SCALE GENOMIC DNA]</scope>
    <source>
        <strain evidence="2">IR12</strain>
    </source>
</reference>
<dbReference type="Proteomes" id="UP000694660">
    <property type="component" value="Unassembled WGS sequence"/>
</dbReference>
<dbReference type="RefSeq" id="WP_214361701.1">
    <property type="nucleotide sequence ID" value="NZ_JAEKFT010000012.1"/>
</dbReference>
<sequence>MPSSSPSSATGAIVICRRVCSPPEPMPWRPVWLRRVGLCLALLLWGSGAGAALQLDIGRIVSGGATARGVTLTIDQARGQIRIAHLDVVGQRFNNLHLECPRLSLADGRIRCRDGRLRGLPALADARLDLDYATASQTGELDIRFAAGGRLVLRSGKALGAQFTRLPVADLARFWAPAGAWQPTGTLSGQARLDAGNLEIKATLDAGGFADASGNHAAEAVVAELRLTADTRKTGWRWRAEARWEAGGLFWDPVFVSPVVTIRAEGQHEGPHLDVEELRIEAPGVPDFRAHGRVDLDAWRLVEGDLSLQGADLAVVVPQFVLPWVAPAQTERWRVAGGADLSLAWRDGALQAAELILDQAGFAYLGQRFRVGPLSGRVPWRRDAPEAGLLRVDGLHWQQLDFSPFVLNLTVDRDRVLFDQARLPVLDGALIVDGLALARTDAGWRGEGALFMEPVSMRALTAALDLPEMAGTLSAAMPGLVVTPQRVGLEGALVIALFDGYVQATGVEVIDPFGLLPRLQANVTAEHLDLAQLTETFSFGAISGFLDVELAHLQMAAWRPVRFEATVRSTPGDYPRRISQRAVEHITALGGAGAAAAIQRSFLRFFNDFGYREIGLSCRLVRGVCQMEGLDGPGPDDAPFAIVRGGGIPALNVIGYNRRVDWEEFIARVKRAVAGDTAPVIK</sequence>
<evidence type="ECO:0000313" key="2">
    <source>
        <dbReference type="Proteomes" id="UP000694660"/>
    </source>
</evidence>
<evidence type="ECO:0000313" key="1">
    <source>
        <dbReference type="EMBL" id="MBT0961948.1"/>
    </source>
</evidence>
<name>A0A944DCH2_DENI1</name>
<comment type="caution">
    <text evidence="1">The sequence shown here is derived from an EMBL/GenBank/DDBJ whole genome shotgun (WGS) entry which is preliminary data.</text>
</comment>
<dbReference type="AlphaFoldDB" id="A0A944DCH2"/>
<organism evidence="1 2">
    <name type="scientific">Denitromonas iodatirespirans</name>
    <dbReference type="NCBI Taxonomy" id="2795389"/>
    <lineage>
        <taxon>Bacteria</taxon>
        <taxon>Pseudomonadati</taxon>
        <taxon>Pseudomonadota</taxon>
        <taxon>Betaproteobacteria</taxon>
        <taxon>Rhodocyclales</taxon>
        <taxon>Zoogloeaceae</taxon>
        <taxon>Denitromonas</taxon>
    </lineage>
</organism>